<comment type="caution">
    <text evidence="1">The sequence shown here is derived from an EMBL/GenBank/DDBJ whole genome shotgun (WGS) entry which is preliminary data.</text>
</comment>
<dbReference type="AlphaFoldDB" id="Q4C990"/>
<accession>Q4C990</accession>
<dbReference type="KEGG" id="cwa:CwatDRAFT_6399"/>
<evidence type="ECO:0000313" key="2">
    <source>
        <dbReference type="Proteomes" id="UP000003922"/>
    </source>
</evidence>
<protein>
    <recommendedName>
        <fullName evidence="3">SnoaL-like domain-containing protein</fullName>
    </recommendedName>
</protein>
<reference evidence="1" key="3">
    <citation type="submission" date="2016-12" db="EMBL/GenBank/DDBJ databases">
        <title>Annotation of the draft genome assembly of Crocosphaera watsonii WH 8501.</title>
        <authorList>
            <consortium name="US DOE Joint Genome Institute (JGI-ORNL)"/>
            <person name="Larimer F."/>
            <person name="Land M."/>
        </authorList>
    </citation>
    <scope>NUCLEOTIDE SEQUENCE</scope>
    <source>
        <strain evidence="1">WH 8501</strain>
    </source>
</reference>
<dbReference type="EMBL" id="AADV02000001">
    <property type="protein sequence ID" value="EAM53396.1"/>
    <property type="molecule type" value="Genomic_DNA"/>
</dbReference>
<reference evidence="1" key="1">
    <citation type="submission" date="2004-02" db="EMBL/GenBank/DDBJ databases">
        <authorList>
            <consortium name="DOE Joint Genome Institute"/>
        </authorList>
    </citation>
    <scope>NUCLEOTIDE SEQUENCE [LARGE SCALE GENOMIC DNA]</scope>
    <source>
        <strain evidence="1">WH 8501</strain>
    </source>
</reference>
<keyword evidence="2" id="KW-1185">Reference proteome</keyword>
<dbReference type="SUPFAM" id="SSF54427">
    <property type="entry name" value="NTF2-like"/>
    <property type="match status" value="1"/>
</dbReference>
<dbReference type="OrthoDB" id="582606at2"/>
<dbReference type="Proteomes" id="UP000003922">
    <property type="component" value="Unassembled WGS sequence"/>
</dbReference>
<dbReference type="RefSeq" id="WP_007303692.1">
    <property type="nucleotide sequence ID" value="NZ_AADV02000001.1"/>
</dbReference>
<evidence type="ECO:0000313" key="1">
    <source>
        <dbReference type="EMBL" id="EAM53396.1"/>
    </source>
</evidence>
<proteinExistence type="predicted"/>
<gene>
    <name evidence="1" type="ORF">CwatDRAFT_6399</name>
</gene>
<dbReference type="InterPro" id="IPR032710">
    <property type="entry name" value="NTF2-like_dom_sf"/>
</dbReference>
<evidence type="ECO:0008006" key="3">
    <source>
        <dbReference type="Google" id="ProtNLM"/>
    </source>
</evidence>
<organism evidence="1 2">
    <name type="scientific">Crocosphaera watsonii WH 8501</name>
    <dbReference type="NCBI Taxonomy" id="165597"/>
    <lineage>
        <taxon>Bacteria</taxon>
        <taxon>Bacillati</taxon>
        <taxon>Cyanobacteriota</taxon>
        <taxon>Cyanophyceae</taxon>
        <taxon>Oscillatoriophycideae</taxon>
        <taxon>Chroococcales</taxon>
        <taxon>Aphanothecaceae</taxon>
        <taxon>Crocosphaera</taxon>
    </lineage>
</organism>
<sequence length="120" mass="13831">MSEIEQVIEDYVLGWNSSKPEDRLLLMKKVLAENCLYLDSHLPKPVDNIETHCQLIESFREKFPEISLQLSTAPDSHHGHFKLTWKMVKKNGDVFLGGNFFGEVNQQNKITKLVGFVDKK</sequence>
<reference evidence="1" key="2">
    <citation type="submission" date="2005-06" db="EMBL/GenBank/DDBJ databases">
        <title>Sequencing of the draft genome and assembly of Crocosphaera watsonii WH 8501.</title>
        <authorList>
            <consortium name="US DOE Joint Genome Institute (JGI-PGF)"/>
            <person name="Copeland A."/>
            <person name="Lucas S."/>
            <person name="Lapidus A."/>
            <person name="Barry K."/>
            <person name="Detter C."/>
            <person name="Glavina T."/>
            <person name="Hammon N."/>
            <person name="Israni S."/>
            <person name="Pitluck S."/>
            <person name="Richardson P."/>
        </authorList>
    </citation>
    <scope>NUCLEOTIDE SEQUENCE [LARGE SCALE GENOMIC DNA]</scope>
    <source>
        <strain evidence="1">WH 8501</strain>
    </source>
</reference>
<dbReference type="Gene3D" id="3.10.450.50">
    <property type="match status" value="1"/>
</dbReference>
<name>Q4C990_CROWT</name>